<keyword evidence="1" id="KW-1133">Transmembrane helix</keyword>
<evidence type="ECO:0000313" key="3">
    <source>
        <dbReference type="Proteomes" id="UP001345963"/>
    </source>
</evidence>
<comment type="caution">
    <text evidence="2">The sequence shown here is derived from an EMBL/GenBank/DDBJ whole genome shotgun (WGS) entry which is preliminary data.</text>
</comment>
<proteinExistence type="predicted"/>
<evidence type="ECO:0000256" key="1">
    <source>
        <dbReference type="SAM" id="Phobius"/>
    </source>
</evidence>
<sequence length="179" mass="20553">MINITWTKNDKEVKMETSTAAAWNMEQWRSRRPGFRTKLAVSCFLRLLDQGISVPCPPSNASICTTNLLQISPGSHKRHQRNHLIKLCFDNLDPESLYPWRPDSTYLAYCLDDSLTVKRELQIVVGVCGLMLGLVFLCVGFIYYKKTSAVYKTLCKGSAEFFWRTILQLEMFSASNSYY</sequence>
<keyword evidence="1" id="KW-0472">Membrane</keyword>
<dbReference type="Proteomes" id="UP001345963">
    <property type="component" value="Unassembled WGS sequence"/>
</dbReference>
<feature type="transmembrane region" description="Helical" evidence="1">
    <location>
        <begin position="123"/>
        <end position="144"/>
    </location>
</feature>
<gene>
    <name evidence="2" type="ORF">ATANTOWER_001664</name>
</gene>
<keyword evidence="1" id="KW-0812">Transmembrane</keyword>
<evidence type="ECO:0000313" key="2">
    <source>
        <dbReference type="EMBL" id="MED6239092.1"/>
    </source>
</evidence>
<organism evidence="2 3">
    <name type="scientific">Ataeniobius toweri</name>
    <dbReference type="NCBI Taxonomy" id="208326"/>
    <lineage>
        <taxon>Eukaryota</taxon>
        <taxon>Metazoa</taxon>
        <taxon>Chordata</taxon>
        <taxon>Craniata</taxon>
        <taxon>Vertebrata</taxon>
        <taxon>Euteleostomi</taxon>
        <taxon>Actinopterygii</taxon>
        <taxon>Neopterygii</taxon>
        <taxon>Teleostei</taxon>
        <taxon>Neoteleostei</taxon>
        <taxon>Acanthomorphata</taxon>
        <taxon>Ovalentaria</taxon>
        <taxon>Atherinomorphae</taxon>
        <taxon>Cyprinodontiformes</taxon>
        <taxon>Goodeidae</taxon>
        <taxon>Ataeniobius</taxon>
    </lineage>
</organism>
<reference evidence="2 3" key="1">
    <citation type="submission" date="2021-07" db="EMBL/GenBank/DDBJ databases">
        <authorList>
            <person name="Palmer J.M."/>
        </authorList>
    </citation>
    <scope>NUCLEOTIDE SEQUENCE [LARGE SCALE GENOMIC DNA]</scope>
    <source>
        <strain evidence="2 3">AT_MEX2019</strain>
        <tissue evidence="2">Muscle</tissue>
    </source>
</reference>
<accession>A0ABU7ALJ7</accession>
<name>A0ABU7ALJ7_9TELE</name>
<protein>
    <submittedName>
        <fullName evidence="2">Uncharacterized protein</fullName>
    </submittedName>
</protein>
<keyword evidence="3" id="KW-1185">Reference proteome</keyword>
<dbReference type="EMBL" id="JAHUTI010020839">
    <property type="protein sequence ID" value="MED6239092.1"/>
    <property type="molecule type" value="Genomic_DNA"/>
</dbReference>